<dbReference type="GO" id="GO:0009055">
    <property type="term" value="F:electron transfer activity"/>
    <property type="evidence" value="ECO:0007669"/>
    <property type="project" value="InterPro"/>
</dbReference>
<dbReference type="InterPro" id="IPR013042">
    <property type="entry name" value="DUF1592"/>
</dbReference>
<feature type="domain" description="DUF1595" evidence="6">
    <location>
        <begin position="413"/>
        <end position="475"/>
    </location>
</feature>
<dbReference type="Pfam" id="PF07624">
    <property type="entry name" value="PSD2"/>
    <property type="match status" value="1"/>
</dbReference>
<evidence type="ECO:0000259" key="4">
    <source>
        <dbReference type="Pfam" id="PF07627"/>
    </source>
</evidence>
<reference evidence="7 8" key="1">
    <citation type="submission" date="2018-12" db="EMBL/GenBank/DDBJ databases">
        <authorList>
            <person name="Toschakov S.V."/>
        </authorList>
    </citation>
    <scope>NUCLEOTIDE SEQUENCE [LARGE SCALE GENOMIC DNA]</scope>
    <source>
        <strain evidence="7 8">GM2012</strain>
    </source>
</reference>
<dbReference type="Pfam" id="PF07637">
    <property type="entry name" value="PSD5"/>
    <property type="match status" value="1"/>
</dbReference>
<evidence type="ECO:0000259" key="5">
    <source>
        <dbReference type="Pfam" id="PF07631"/>
    </source>
</evidence>
<keyword evidence="8" id="KW-1185">Reference proteome</keyword>
<dbReference type="Pfam" id="PF07631">
    <property type="entry name" value="PSD4"/>
    <property type="match status" value="1"/>
</dbReference>
<feature type="domain" description="DUF1585" evidence="2">
    <location>
        <begin position="800"/>
        <end position="873"/>
    </location>
</feature>
<gene>
    <name evidence="7" type="ORF">TsocGM_17965</name>
</gene>
<dbReference type="InterPro" id="IPR011478">
    <property type="entry name" value="DUF1585"/>
</dbReference>
<name>A0A432MG71_9BACT</name>
<dbReference type="AlphaFoldDB" id="A0A432MG71"/>
<proteinExistence type="predicted"/>
<feature type="region of interest" description="Disordered" evidence="1">
    <location>
        <begin position="245"/>
        <end position="282"/>
    </location>
</feature>
<protein>
    <submittedName>
        <fullName evidence="7">DUF1592 domain-containing protein</fullName>
    </submittedName>
</protein>
<feature type="compositionally biased region" description="Basic and acidic residues" evidence="1">
    <location>
        <begin position="245"/>
        <end position="255"/>
    </location>
</feature>
<evidence type="ECO:0000259" key="3">
    <source>
        <dbReference type="Pfam" id="PF07626"/>
    </source>
</evidence>
<dbReference type="InterPro" id="IPR036909">
    <property type="entry name" value="Cyt_c-like_dom_sf"/>
</dbReference>
<dbReference type="Pfam" id="PF07627">
    <property type="entry name" value="PSCyt3"/>
    <property type="match status" value="1"/>
</dbReference>
<dbReference type="GO" id="GO:0020037">
    <property type="term" value="F:heme binding"/>
    <property type="evidence" value="ECO:0007669"/>
    <property type="project" value="InterPro"/>
</dbReference>
<dbReference type="EMBL" id="RYZH01000038">
    <property type="protein sequence ID" value="RUL85598.1"/>
    <property type="molecule type" value="Genomic_DNA"/>
</dbReference>
<accession>A0A432MG71</accession>
<dbReference type="Pfam" id="PF07626">
    <property type="entry name" value="PSD3"/>
    <property type="match status" value="1"/>
</dbReference>
<dbReference type="Proteomes" id="UP000280296">
    <property type="component" value="Unassembled WGS sequence"/>
</dbReference>
<feature type="domain" description="DUF1588" evidence="4">
    <location>
        <begin position="685"/>
        <end position="785"/>
    </location>
</feature>
<evidence type="ECO:0000259" key="2">
    <source>
        <dbReference type="Pfam" id="PF07624"/>
    </source>
</evidence>
<organism evidence="7 8">
    <name type="scientific">Tautonia sociabilis</name>
    <dbReference type="NCBI Taxonomy" id="2080755"/>
    <lineage>
        <taxon>Bacteria</taxon>
        <taxon>Pseudomonadati</taxon>
        <taxon>Planctomycetota</taxon>
        <taxon>Planctomycetia</taxon>
        <taxon>Isosphaerales</taxon>
        <taxon>Isosphaeraceae</taxon>
        <taxon>Tautonia</taxon>
    </lineage>
</organism>
<dbReference type="InterPro" id="IPR013039">
    <property type="entry name" value="DUF1588"/>
</dbReference>
<sequence length="899" mass="101035">MPLHRDRSPCRLDLPGSRFGEKRMIRDPETRGAPAPSRPRSFRAIAPRLLPLAILVWSGPALQAVGEEPWSRDRFEEQILPILEDHCYSCHGLGITKGGVDLEGLAAADDWKAAGSQETWLAVLKNVRSGLMPPLGEPRPSDEQERLLQDWIKFGALGIDPEQPDPGRVTVRRLNRVEYRNTIRDLIGVDYDTTAEFPPDDTGHGFDTIGEVLTISPLLMEKYIAAAQEIIGRVVPTTSGIVPERKLPGSRFRAEGEEEEPDDRRSRRGSRSLSYDEPKTVSTTVEVPHDARYHLIFSLSAHEQYVAGQPDLNSCLVTLRADGEELLRREFTRQSGASYRLEFDRDWEAGPHELSVELEPVESDAEQVGSLTLRIDELTVRGPFDEKYLVRPANYDRFFPEPVPDDPDARRQYARALLSRFASRAFRRPVGDETADRLADLALAVASEEGRTFEAGVAQAMVAVLASPRFLFREEGIEPGSTGPFPLIDEYALASRLSYFLWSTMPDDELFRLAEQGTLRENLAAQVDRMLADRRSDQFLRNFVGQWLQVRDVEGVPINAFAVLSRDRPEDPEAERRRDRFRELRQKPAEELTDDEKAELERIRDEFRRSFERFRRFEFDGELRRAMRRETELLFEHVVREDRSLVELLDSDYTFLNERLAELYGIEGIEGDEMRRVDLPPDSPRGGILTQGTVLAVTSNPDRTSPVKRGLFILENILGTPPAPPPPNIPSLEEAGKGIEGRTPTLREALELHRSQPLCNSCHNRMDPLGLALENFNALGMYREVDRSGPIDPAGTLITGESFASVQELKRVLAEDRRRDFYRCLTEKLLTYALGRGLEAPDVQTVDTLVDRLEAAGGRPSALIAGIIESPSFQRRRSPSSPEAAAGLEPGPGTPVGGE</sequence>
<feature type="region of interest" description="Disordered" evidence="1">
    <location>
        <begin position="870"/>
        <end position="899"/>
    </location>
</feature>
<dbReference type="InterPro" id="IPR013043">
    <property type="entry name" value="DUF1595"/>
</dbReference>
<dbReference type="SUPFAM" id="SSF46626">
    <property type="entry name" value="Cytochrome c"/>
    <property type="match status" value="1"/>
</dbReference>
<evidence type="ECO:0000259" key="6">
    <source>
        <dbReference type="Pfam" id="PF07637"/>
    </source>
</evidence>
<reference evidence="7 8" key="2">
    <citation type="submission" date="2019-01" db="EMBL/GenBank/DDBJ databases">
        <title>Tautonia sociabilis, a novel thermotolerant planctomycete of Isosphaeraceae family, isolated from a 4000 m deep subterranean habitat.</title>
        <authorList>
            <person name="Kovaleva O.L."/>
            <person name="Elcheninov A.G."/>
            <person name="Van Heerden E."/>
            <person name="Toshchakov S.V."/>
            <person name="Novikov A."/>
            <person name="Bonch-Osmolovskaya E.A."/>
            <person name="Kublanov I.V."/>
        </authorList>
    </citation>
    <scope>NUCLEOTIDE SEQUENCE [LARGE SCALE GENOMIC DNA]</scope>
    <source>
        <strain evidence="7 8">GM2012</strain>
    </source>
</reference>
<evidence type="ECO:0000256" key="1">
    <source>
        <dbReference type="SAM" id="MobiDB-lite"/>
    </source>
</evidence>
<feature type="domain" description="DUF1592" evidence="5">
    <location>
        <begin position="488"/>
        <end position="666"/>
    </location>
</feature>
<evidence type="ECO:0000313" key="7">
    <source>
        <dbReference type="EMBL" id="RUL85598.1"/>
    </source>
</evidence>
<dbReference type="Gene3D" id="1.10.760.10">
    <property type="entry name" value="Cytochrome c-like domain"/>
    <property type="match status" value="1"/>
</dbReference>
<evidence type="ECO:0000313" key="8">
    <source>
        <dbReference type="Proteomes" id="UP000280296"/>
    </source>
</evidence>
<dbReference type="InterPro" id="IPR013036">
    <property type="entry name" value="DUF1587"/>
</dbReference>
<feature type="domain" description="DUF1587" evidence="3">
    <location>
        <begin position="172"/>
        <end position="235"/>
    </location>
</feature>
<comment type="caution">
    <text evidence="7">The sequence shown here is derived from an EMBL/GenBank/DDBJ whole genome shotgun (WGS) entry which is preliminary data.</text>
</comment>